<reference evidence="15 16" key="1">
    <citation type="journal article" date="2007" name="Science">
        <title>Sea anemone genome reveals ancestral eumetazoan gene repertoire and genomic organization.</title>
        <authorList>
            <person name="Putnam N.H."/>
            <person name="Srivastava M."/>
            <person name="Hellsten U."/>
            <person name="Dirks B."/>
            <person name="Chapman J."/>
            <person name="Salamov A."/>
            <person name="Terry A."/>
            <person name="Shapiro H."/>
            <person name="Lindquist E."/>
            <person name="Kapitonov V.V."/>
            <person name="Jurka J."/>
            <person name="Genikhovich G."/>
            <person name="Grigoriev I.V."/>
            <person name="Lucas S.M."/>
            <person name="Steele R.E."/>
            <person name="Finnerty J.R."/>
            <person name="Technau U."/>
            <person name="Martindale M.Q."/>
            <person name="Rokhsar D.S."/>
        </authorList>
    </citation>
    <scope>NUCLEOTIDE SEQUENCE [LARGE SCALE GENOMIC DNA]</scope>
    <source>
        <strain evidence="16">CH2 X CH6</strain>
    </source>
</reference>
<dbReference type="STRING" id="45351.A7SU69"/>
<keyword evidence="2" id="KW-0813">Transport</keyword>
<comment type="subcellular location">
    <subcellularLocation>
        <location evidence="1">Membrane</location>
        <topology evidence="1">Multi-pass membrane protein</topology>
    </subcellularLocation>
</comment>
<dbReference type="InterPro" id="IPR047871">
    <property type="entry name" value="K_chnl_Slo-like"/>
</dbReference>
<evidence type="ECO:0000256" key="1">
    <source>
        <dbReference type="ARBA" id="ARBA00004141"/>
    </source>
</evidence>
<gene>
    <name evidence="15" type="ORF">NEMVEDRAFT_v1g10122</name>
</gene>
<evidence type="ECO:0000313" key="16">
    <source>
        <dbReference type="Proteomes" id="UP000001593"/>
    </source>
</evidence>
<dbReference type="PANTHER" id="PTHR10027:SF10">
    <property type="entry name" value="SLOWPOKE 2, ISOFORM D"/>
    <property type="match status" value="1"/>
</dbReference>
<feature type="region of interest" description="Disordered" evidence="12">
    <location>
        <begin position="621"/>
        <end position="641"/>
    </location>
</feature>
<dbReference type="Gene3D" id="3.40.50.720">
    <property type="entry name" value="NAD(P)-binding Rossmann-like Domain"/>
    <property type="match status" value="1"/>
</dbReference>
<dbReference type="InterPro" id="IPR003929">
    <property type="entry name" value="K_chnl_BK_asu"/>
</dbReference>
<evidence type="ECO:0000256" key="10">
    <source>
        <dbReference type="ARBA" id="ARBA00023303"/>
    </source>
</evidence>
<dbReference type="FunFam" id="3.40.50.720:FF:000034">
    <property type="entry name" value="Potassium channel subfamily T member 1"/>
    <property type="match status" value="1"/>
</dbReference>
<evidence type="ECO:0000256" key="13">
    <source>
        <dbReference type="SAM" id="Phobius"/>
    </source>
</evidence>
<evidence type="ECO:0000256" key="8">
    <source>
        <dbReference type="ARBA" id="ARBA00023065"/>
    </source>
</evidence>
<dbReference type="Pfam" id="PF07885">
    <property type="entry name" value="Ion_trans_2"/>
    <property type="match status" value="1"/>
</dbReference>
<feature type="domain" description="RCK N-terminal" evidence="14">
    <location>
        <begin position="322"/>
        <end position="457"/>
    </location>
</feature>
<dbReference type="Pfam" id="PF22614">
    <property type="entry name" value="Slo-like_RCK"/>
    <property type="match status" value="2"/>
</dbReference>
<keyword evidence="8" id="KW-0406">Ion transport</keyword>
<keyword evidence="9 13" id="KW-0472">Membrane</keyword>
<evidence type="ECO:0000256" key="12">
    <source>
        <dbReference type="SAM" id="MobiDB-lite"/>
    </source>
</evidence>
<protein>
    <recommendedName>
        <fullName evidence="14">RCK N-terminal domain-containing protein</fullName>
    </recommendedName>
</protein>
<dbReference type="eggNOG" id="KOG3193">
    <property type="taxonomic scope" value="Eukaryota"/>
</dbReference>
<keyword evidence="6" id="KW-0630">Potassium</keyword>
<dbReference type="GO" id="GO:0005228">
    <property type="term" value="F:intracellular sodium-activated potassium channel activity"/>
    <property type="evidence" value="ECO:0000318"/>
    <property type="project" value="GO_Central"/>
</dbReference>
<evidence type="ECO:0000256" key="5">
    <source>
        <dbReference type="ARBA" id="ARBA00022826"/>
    </source>
</evidence>
<dbReference type="GO" id="GO:0015271">
    <property type="term" value="F:outward rectifier potassium channel activity"/>
    <property type="evidence" value="ECO:0000318"/>
    <property type="project" value="GO_Central"/>
</dbReference>
<keyword evidence="3" id="KW-0633">Potassium transport</keyword>
<dbReference type="FunFam" id="3.40.50.720:FF:000011">
    <property type="entry name" value="Potassium channel subfamily T member 1"/>
    <property type="match status" value="1"/>
</dbReference>
<dbReference type="AlphaFoldDB" id="A7SU69"/>
<keyword evidence="4 13" id="KW-0812">Transmembrane</keyword>
<dbReference type="HOGENOM" id="CLU_003370_0_0_1"/>
<dbReference type="EMBL" id="DS469808">
    <property type="protein sequence ID" value="EDO32743.1"/>
    <property type="molecule type" value="Genomic_DNA"/>
</dbReference>
<evidence type="ECO:0000256" key="4">
    <source>
        <dbReference type="ARBA" id="ARBA00022692"/>
    </source>
</evidence>
<dbReference type="PROSITE" id="PS51201">
    <property type="entry name" value="RCK_N"/>
    <property type="match status" value="1"/>
</dbReference>
<evidence type="ECO:0000256" key="9">
    <source>
        <dbReference type="ARBA" id="ARBA00023136"/>
    </source>
</evidence>
<feature type="transmembrane region" description="Helical" evidence="13">
    <location>
        <begin position="255"/>
        <end position="272"/>
    </location>
</feature>
<dbReference type="SUPFAM" id="SSF81324">
    <property type="entry name" value="Voltage-gated potassium channels"/>
    <property type="match status" value="1"/>
</dbReference>
<feature type="transmembrane region" description="Helical" evidence="13">
    <location>
        <begin position="185"/>
        <end position="204"/>
    </location>
</feature>
<dbReference type="PANTHER" id="PTHR10027">
    <property type="entry name" value="CALCIUM-ACTIVATED POTASSIUM CHANNEL ALPHA CHAIN"/>
    <property type="match status" value="1"/>
</dbReference>
<evidence type="ECO:0000256" key="11">
    <source>
        <dbReference type="ARBA" id="ARBA00034430"/>
    </source>
</evidence>
<accession>A7SU69</accession>
<name>A7SU69_NEMVE</name>
<dbReference type="InParanoid" id="A7SU69"/>
<evidence type="ECO:0000259" key="14">
    <source>
        <dbReference type="PROSITE" id="PS51201"/>
    </source>
</evidence>
<dbReference type="Proteomes" id="UP000001593">
    <property type="component" value="Unassembled WGS sequence"/>
</dbReference>
<dbReference type="Pfam" id="PF03493">
    <property type="entry name" value="BK_channel_a"/>
    <property type="match status" value="1"/>
</dbReference>
<evidence type="ECO:0000256" key="2">
    <source>
        <dbReference type="ARBA" id="ARBA00022448"/>
    </source>
</evidence>
<proteinExistence type="predicted"/>
<evidence type="ECO:0000313" key="15">
    <source>
        <dbReference type="EMBL" id="EDO32743.1"/>
    </source>
</evidence>
<dbReference type="InterPro" id="IPR013099">
    <property type="entry name" value="K_chnl_dom"/>
</dbReference>
<feature type="transmembrane region" description="Helical" evidence="13">
    <location>
        <begin position="224"/>
        <end position="243"/>
    </location>
</feature>
<dbReference type="GO" id="GO:0005886">
    <property type="term" value="C:plasma membrane"/>
    <property type="evidence" value="ECO:0000318"/>
    <property type="project" value="GO_Central"/>
</dbReference>
<dbReference type="OMA" id="GMCSIEH"/>
<feature type="transmembrane region" description="Helical" evidence="13">
    <location>
        <begin position="116"/>
        <end position="139"/>
    </location>
</feature>
<dbReference type="FunCoup" id="A7SU69">
    <property type="interactions" value="99"/>
</dbReference>
<keyword evidence="7 13" id="KW-1133">Transmembrane helix</keyword>
<dbReference type="GO" id="GO:0071805">
    <property type="term" value="P:potassium ion transmembrane transport"/>
    <property type="evidence" value="ECO:0000318"/>
    <property type="project" value="GO_Central"/>
</dbReference>
<keyword evidence="16" id="KW-1185">Reference proteome</keyword>
<evidence type="ECO:0000256" key="6">
    <source>
        <dbReference type="ARBA" id="ARBA00022958"/>
    </source>
</evidence>
<keyword evidence="10" id="KW-0407">Ion channel</keyword>
<comment type="catalytic activity">
    <reaction evidence="11">
        <text>K(+)(in) = K(+)(out)</text>
        <dbReference type="Rhea" id="RHEA:29463"/>
        <dbReference type="ChEBI" id="CHEBI:29103"/>
    </reaction>
</comment>
<sequence length="995" mass="113433">IHRVRVEHYKHDKSFKERLRFYFVTNQRYSIRWQIFRFIMKIVSCVLYVLRSVQDTDPNTATCDHLGNSKGRKCLFMRMDFRDISNSNWYSLLWVHRSYELWIVQVSQKQAKSEIFLLYAHTLCCFIAQQTVIAFYSLLDTFLHCYLSYKGGSILSQIVSMRLFLEVILSVPFLISIFMSELRNIWIPLFLNCWLAKAALETMFNDLHRLVLHQQSALSQKVLILITTVVCILFTSVCGIHHLERASLQWSMMKTLWFVIVTFSTVGYGDTVPTHWTTQTFVMIMIGIALVLLPIELERLAFLLFSRQKEGGAYNHLLAGTDRHVVLCATTLRTGTLIDFLNEFYADSRLHDVHVVLLCPSDLDSTLRILLQVPVWAQRVTYLKGSALIDEDLVRARRNAAGCFILADRYAADREAADQHTILRTWAIQDFAPATPLFVQILKPENKFHVSFAEHVVCEDEIKHALLAVNCVCPGISTLVTLLLHTLHEQYVRGSEKWHEIYGKCAGNEIYDIRLGDSMIFRPYAYKSFTHAAFHAHKKYGVTLIGVKRHGKGGRLMLNPGPSHNMAYDDRCFYIAISSEEDTAFKKYEEPKKTKRLSSNHFKKNSFVTASSVALELRGDGSLAGDQSENSPPRPTEGGLDGTARLKEVTFEVGDSRRSSASAFVPDESDMDSETGEMEIENLPSRIPNYIVGVLPVSPYIGRTPMRCHLYQTPKPFCCLRLNEDCEHREMSDSVRMHRQQHGGIIVSSPVAEAGLYNFILPLRAYHRPKITLKPIILLLGEEPNEDFLEAVCHFPMLYYMVGTINSLDNLLEAGCLYADSIVVVGQQRISSQAYGDEEHMADASTIVGVQTIYRLFPACTLIVELTYASNMRFMKFQAAPHHVTGESMASLRESTKERNKNSKDHLNYMFREPFSAGYVFSMSMIDTLLYQTFVKDYMITLISLLLGCEQSPGSGYLCSLKITADHLWLGTYGRLFQRLCSTTCEIPIGVYRTQ</sequence>
<dbReference type="Gene3D" id="1.10.287.70">
    <property type="match status" value="1"/>
</dbReference>
<keyword evidence="5" id="KW-0631">Potassium channel</keyword>
<organism evidence="15 16">
    <name type="scientific">Nematostella vectensis</name>
    <name type="common">Starlet sea anemone</name>
    <dbReference type="NCBI Taxonomy" id="45351"/>
    <lineage>
        <taxon>Eukaryota</taxon>
        <taxon>Metazoa</taxon>
        <taxon>Cnidaria</taxon>
        <taxon>Anthozoa</taxon>
        <taxon>Hexacorallia</taxon>
        <taxon>Actiniaria</taxon>
        <taxon>Edwardsiidae</taxon>
        <taxon>Nematostella</taxon>
    </lineage>
</organism>
<feature type="non-terminal residue" evidence="15">
    <location>
        <position position="1"/>
    </location>
</feature>
<feature type="non-terminal residue" evidence="15">
    <location>
        <position position="995"/>
    </location>
</feature>
<dbReference type="FunFam" id="1.10.287.70:FF:000058">
    <property type="entry name" value="Potassium sodium-activated channel subfamily T member 2"/>
    <property type="match status" value="1"/>
</dbReference>
<dbReference type="PhylomeDB" id="A7SU69"/>
<evidence type="ECO:0000256" key="7">
    <source>
        <dbReference type="ARBA" id="ARBA00022989"/>
    </source>
</evidence>
<feature type="transmembrane region" description="Helical" evidence="13">
    <location>
        <begin position="159"/>
        <end position="178"/>
    </location>
</feature>
<dbReference type="InterPro" id="IPR003148">
    <property type="entry name" value="RCK_N"/>
</dbReference>
<evidence type="ECO:0000256" key="3">
    <source>
        <dbReference type="ARBA" id="ARBA00022538"/>
    </source>
</evidence>